<protein>
    <recommendedName>
        <fullName evidence="3">RNA transcription, translation and transport factor protein</fullName>
    </recommendedName>
</protein>
<dbReference type="Proteomes" id="UP001208570">
    <property type="component" value="Unassembled WGS sequence"/>
</dbReference>
<comment type="caution">
    <text evidence="1">The sequence shown here is derived from an EMBL/GenBank/DDBJ whole genome shotgun (WGS) entry which is preliminary data.</text>
</comment>
<organism evidence="1 2">
    <name type="scientific">Paralvinella palmiformis</name>
    <dbReference type="NCBI Taxonomy" id="53620"/>
    <lineage>
        <taxon>Eukaryota</taxon>
        <taxon>Metazoa</taxon>
        <taxon>Spiralia</taxon>
        <taxon>Lophotrochozoa</taxon>
        <taxon>Annelida</taxon>
        <taxon>Polychaeta</taxon>
        <taxon>Sedentaria</taxon>
        <taxon>Canalipalpata</taxon>
        <taxon>Terebellida</taxon>
        <taxon>Terebelliformia</taxon>
        <taxon>Alvinellidae</taxon>
        <taxon>Paralvinella</taxon>
    </lineage>
</organism>
<evidence type="ECO:0000313" key="2">
    <source>
        <dbReference type="Proteomes" id="UP001208570"/>
    </source>
</evidence>
<keyword evidence="2" id="KW-1185">Reference proteome</keyword>
<dbReference type="EMBL" id="JAODUP010000056">
    <property type="protein sequence ID" value="KAK2165013.1"/>
    <property type="molecule type" value="Genomic_DNA"/>
</dbReference>
<evidence type="ECO:0008006" key="3">
    <source>
        <dbReference type="Google" id="ProtNLM"/>
    </source>
</evidence>
<reference evidence="1" key="1">
    <citation type="journal article" date="2023" name="Mol. Biol. Evol.">
        <title>Third-Generation Sequencing Reveals the Adaptive Role of the Epigenome in Three Deep-Sea Polychaetes.</title>
        <authorList>
            <person name="Perez M."/>
            <person name="Aroh O."/>
            <person name="Sun Y."/>
            <person name="Lan Y."/>
            <person name="Juniper S.K."/>
            <person name="Young C.R."/>
            <person name="Angers B."/>
            <person name="Qian P.Y."/>
        </authorList>
    </citation>
    <scope>NUCLEOTIDE SEQUENCE</scope>
    <source>
        <strain evidence="1">P08H-3</strain>
    </source>
</reference>
<accession>A0AAD9K6G5</accession>
<evidence type="ECO:0000313" key="1">
    <source>
        <dbReference type="EMBL" id="KAK2165013.1"/>
    </source>
</evidence>
<dbReference type="PANTHER" id="PTHR15924">
    <property type="entry name" value="CLE"/>
    <property type="match status" value="1"/>
</dbReference>
<dbReference type="AlphaFoldDB" id="A0AAD9K6G5"/>
<sequence>MFRRKLLSLDFTNPNKFNYSDESQYRNLIIWIEDQKIRHYKIDDRKELRDICSGEWQKSFKKYLDDLECPHDPTNRTATLDWLLGYAVRLEYGDKVNDPDFKAGVTSLASLLQIPPHADHLTQLKAICILVKERLSKDALDKLKKEGIKHAESVSLDRVELGFETSDYITTEAAKILRMLHIKELRDLQNSANQAIVLVQQVTANPKTDTKLGKVGRS</sequence>
<dbReference type="Pfam" id="PF10036">
    <property type="entry name" value="RLL"/>
    <property type="match status" value="1"/>
</dbReference>
<gene>
    <name evidence="1" type="ORF">LSH36_56g04029</name>
</gene>
<dbReference type="InterPro" id="IPR019265">
    <property type="entry name" value="RTRAF"/>
</dbReference>
<proteinExistence type="predicted"/>
<name>A0AAD9K6G5_9ANNE</name>